<protein>
    <submittedName>
        <fullName evidence="1">Uncharacterized protein</fullName>
    </submittedName>
</protein>
<dbReference type="Gene3D" id="1.20.272.10">
    <property type="match status" value="1"/>
</dbReference>
<evidence type="ECO:0000313" key="2">
    <source>
        <dbReference type="Proteomes" id="UP000315751"/>
    </source>
</evidence>
<dbReference type="AlphaFoldDB" id="A0A560HGC0"/>
<dbReference type="SUPFAM" id="SSF48019">
    <property type="entry name" value="post-AAA+ oligomerization domain-like"/>
    <property type="match status" value="1"/>
</dbReference>
<dbReference type="GO" id="GO:0003677">
    <property type="term" value="F:DNA binding"/>
    <property type="evidence" value="ECO:0007669"/>
    <property type="project" value="InterPro"/>
</dbReference>
<dbReference type="InterPro" id="IPR008921">
    <property type="entry name" value="DNA_pol3_clamp-load_cplx_C"/>
</dbReference>
<gene>
    <name evidence="1" type="ORF">FBZ90_102446</name>
</gene>
<dbReference type="RefSeq" id="WP_145729872.1">
    <property type="nucleotide sequence ID" value="NZ_VITR01000002.1"/>
</dbReference>
<comment type="caution">
    <text evidence="1">The sequence shown here is derived from an EMBL/GenBank/DDBJ whole genome shotgun (WGS) entry which is preliminary data.</text>
</comment>
<sequence>MLNLFRDSLCSFLVLPDEIMEPLALPDKWIGLSILQKAIRRGDTAKAASAALALLPLDRSGLWRRLLTIAFEDVGIGDENAVSMCAAAVESPTWRAEMGGDARVAVTLCKLLAEGVKDRSADHLICAARSHPDWEEVREAAGSRPLADRVRMVEDASLPIADRITAAWFASGVEWYPERRVGAGDLDGLMDALQSAGAAPGMVAATRVGIRRVGHPIVLVPAMLSAVTTGEPHRWEARSVPQETCVNGLPLHAYDQFTRLGKAAIARFARQNNAVRTVLERFVPDRKWEAATGLGVFFAEGSQVAKCRVWSDAINPERLGREADFESQGVDMSAADPVINVVGENLQDLNRIRMELLRH</sequence>
<name>A0A560HGC0_9PROT</name>
<accession>A0A560HGC0</accession>
<organism evidence="1 2">
    <name type="scientific">Nitrospirillum amazonense</name>
    <dbReference type="NCBI Taxonomy" id="28077"/>
    <lineage>
        <taxon>Bacteria</taxon>
        <taxon>Pseudomonadati</taxon>
        <taxon>Pseudomonadota</taxon>
        <taxon>Alphaproteobacteria</taxon>
        <taxon>Rhodospirillales</taxon>
        <taxon>Azospirillaceae</taxon>
        <taxon>Nitrospirillum</taxon>
    </lineage>
</organism>
<proteinExistence type="predicted"/>
<reference evidence="1 2" key="1">
    <citation type="submission" date="2019-06" db="EMBL/GenBank/DDBJ databases">
        <title>Genomic Encyclopedia of Type Strains, Phase IV (KMG-V): Genome sequencing to study the core and pangenomes of soil and plant-associated prokaryotes.</title>
        <authorList>
            <person name="Whitman W."/>
        </authorList>
    </citation>
    <scope>NUCLEOTIDE SEQUENCE [LARGE SCALE GENOMIC DNA]</scope>
    <source>
        <strain evidence="1 2">BR 11622</strain>
    </source>
</reference>
<dbReference type="EMBL" id="VITR01000002">
    <property type="protein sequence ID" value="TWB45488.1"/>
    <property type="molecule type" value="Genomic_DNA"/>
</dbReference>
<dbReference type="OrthoDB" id="8013467at2"/>
<dbReference type="Proteomes" id="UP000315751">
    <property type="component" value="Unassembled WGS sequence"/>
</dbReference>
<dbReference type="GO" id="GO:0006260">
    <property type="term" value="P:DNA replication"/>
    <property type="evidence" value="ECO:0007669"/>
    <property type="project" value="InterPro"/>
</dbReference>
<keyword evidence="2" id="KW-1185">Reference proteome</keyword>
<evidence type="ECO:0000313" key="1">
    <source>
        <dbReference type="EMBL" id="TWB45488.1"/>
    </source>
</evidence>